<sequence>MAPKSLSVFMNGYLDPAQVALGRLVLDMKDPGQNFCRFGQLELQEGDVSKSQFQDLKSLAKAESSSGFKLALSKVLQLFASKSRTTVDDISSKTAMRHQLLNVNEKFETMFQEDDVKKWLEKVVLTGSDIYLVVGLHTLQDASISLDRLASKDIGGKAQAPVTEALAPGISSIPRVGNSLDVRIEGGHSSTSSLGASFITPGERIIAVQYQKVSVIMKSSRGVKHLVDAALKKTTTWKSFGAARGGSELDIFEVSLAKEIGDDEIAEDGDFETAVVSAGEAFVILA</sequence>
<proteinExistence type="predicted"/>
<accession>A0A8H7W3H4</accession>
<organism evidence="1 2">
    <name type="scientific">Cadophora malorum</name>
    <dbReference type="NCBI Taxonomy" id="108018"/>
    <lineage>
        <taxon>Eukaryota</taxon>
        <taxon>Fungi</taxon>
        <taxon>Dikarya</taxon>
        <taxon>Ascomycota</taxon>
        <taxon>Pezizomycotina</taxon>
        <taxon>Leotiomycetes</taxon>
        <taxon>Helotiales</taxon>
        <taxon>Ploettnerulaceae</taxon>
        <taxon>Cadophora</taxon>
    </lineage>
</organism>
<reference evidence="1" key="1">
    <citation type="submission" date="2021-02" db="EMBL/GenBank/DDBJ databases">
        <title>Genome sequence Cadophora malorum strain M34.</title>
        <authorList>
            <person name="Stefanovic E."/>
            <person name="Vu D."/>
            <person name="Scully C."/>
            <person name="Dijksterhuis J."/>
            <person name="Roader J."/>
            <person name="Houbraken J."/>
        </authorList>
    </citation>
    <scope>NUCLEOTIDE SEQUENCE</scope>
    <source>
        <strain evidence="1">M34</strain>
    </source>
</reference>
<dbReference type="OrthoDB" id="5410365at2759"/>
<gene>
    <name evidence="1" type="ORF">IFR04_015924</name>
</gene>
<name>A0A8H7W3H4_9HELO</name>
<protein>
    <submittedName>
        <fullName evidence="1">Uncharacterized protein</fullName>
    </submittedName>
</protein>
<evidence type="ECO:0000313" key="1">
    <source>
        <dbReference type="EMBL" id="KAG4410938.1"/>
    </source>
</evidence>
<dbReference type="EMBL" id="JAFJYH010000552">
    <property type="protein sequence ID" value="KAG4410938.1"/>
    <property type="molecule type" value="Genomic_DNA"/>
</dbReference>
<dbReference type="AlphaFoldDB" id="A0A8H7W3H4"/>
<evidence type="ECO:0000313" key="2">
    <source>
        <dbReference type="Proteomes" id="UP000664132"/>
    </source>
</evidence>
<dbReference type="Proteomes" id="UP000664132">
    <property type="component" value="Unassembled WGS sequence"/>
</dbReference>
<keyword evidence="2" id="KW-1185">Reference proteome</keyword>
<comment type="caution">
    <text evidence="1">The sequence shown here is derived from an EMBL/GenBank/DDBJ whole genome shotgun (WGS) entry which is preliminary data.</text>
</comment>